<name>A0A558BXL1_9BACT</name>
<organism evidence="1 2">
    <name type="scientific">Hymenobacter setariae</name>
    <dbReference type="NCBI Taxonomy" id="2594794"/>
    <lineage>
        <taxon>Bacteria</taxon>
        <taxon>Pseudomonadati</taxon>
        <taxon>Bacteroidota</taxon>
        <taxon>Cytophagia</taxon>
        <taxon>Cytophagales</taxon>
        <taxon>Hymenobacteraceae</taxon>
        <taxon>Hymenobacter</taxon>
    </lineage>
</organism>
<dbReference type="AlphaFoldDB" id="A0A558BXL1"/>
<dbReference type="Proteomes" id="UP000317624">
    <property type="component" value="Unassembled WGS sequence"/>
</dbReference>
<dbReference type="RefSeq" id="WP_144845915.1">
    <property type="nucleotide sequence ID" value="NZ_VMRJ01000002.1"/>
</dbReference>
<dbReference type="OrthoDB" id="892694at2"/>
<gene>
    <name evidence="1" type="ORF">FNT36_07160</name>
</gene>
<proteinExistence type="predicted"/>
<evidence type="ECO:0008006" key="3">
    <source>
        <dbReference type="Google" id="ProtNLM"/>
    </source>
</evidence>
<evidence type="ECO:0000313" key="1">
    <source>
        <dbReference type="EMBL" id="TVT41232.1"/>
    </source>
</evidence>
<keyword evidence="2" id="KW-1185">Reference proteome</keyword>
<protein>
    <recommendedName>
        <fullName evidence="3">DUF2939 domain-containing protein</fullName>
    </recommendedName>
</protein>
<dbReference type="EMBL" id="VMRJ01000002">
    <property type="protein sequence ID" value="TVT41232.1"/>
    <property type="molecule type" value="Genomic_DNA"/>
</dbReference>
<comment type="caution">
    <text evidence="1">The sequence shown here is derived from an EMBL/GenBank/DDBJ whole genome shotgun (WGS) entry which is preliminary data.</text>
</comment>
<accession>A0A558BXL1</accession>
<reference evidence="1 2" key="1">
    <citation type="submission" date="2019-07" db="EMBL/GenBank/DDBJ databases">
        <title>Hymenobacter sp. straun FUR1 Genome sequencing and assembly.</title>
        <authorList>
            <person name="Chhetri G."/>
        </authorList>
    </citation>
    <scope>NUCLEOTIDE SEQUENCE [LARGE SCALE GENOMIC DNA]</scope>
    <source>
        <strain evidence="1 2">Fur1</strain>
    </source>
</reference>
<evidence type="ECO:0000313" key="2">
    <source>
        <dbReference type="Proteomes" id="UP000317624"/>
    </source>
</evidence>
<sequence length="209" mass="22635">MKKLIFFVVLLALAAGGYYYYNSFKSGPNYALLQAAAATRTHDLAAFERYVDVDALTSHLVDDVANQGSILTSLVPGGSLAVNGALRFLKPQLAKAAHKEVQRYIETGSLAAATSAAPKRLVNLSLTSLAGRVVGADSQFKGIKYTTEKGDEALVGLEFTQPKYDTTMVLEVKLLKQADDHWQVKEITNTANLLRGVAHLEKNRLVGSH</sequence>